<dbReference type="OrthoDB" id="2963168at2759"/>
<dbReference type="Gene3D" id="3.30.420.40">
    <property type="match status" value="2"/>
</dbReference>
<dbReference type="Proteomes" id="UP000481861">
    <property type="component" value="Unassembled WGS sequence"/>
</dbReference>
<dbReference type="Gene3D" id="3.90.640.10">
    <property type="entry name" value="Actin, Chain A, domain 4"/>
    <property type="match status" value="1"/>
</dbReference>
<evidence type="ECO:0000313" key="2">
    <source>
        <dbReference type="Proteomes" id="UP000481861"/>
    </source>
</evidence>
<dbReference type="CDD" id="cd10170">
    <property type="entry name" value="ASKHA_NBD_HSP70"/>
    <property type="match status" value="1"/>
</dbReference>
<protein>
    <recommendedName>
        <fullName evidence="3">Actin-like ATPase domain-containing protein</fullName>
    </recommendedName>
</protein>
<organism evidence="1 2">
    <name type="scientific">Massariosphaeria phaeospora</name>
    <dbReference type="NCBI Taxonomy" id="100035"/>
    <lineage>
        <taxon>Eukaryota</taxon>
        <taxon>Fungi</taxon>
        <taxon>Dikarya</taxon>
        <taxon>Ascomycota</taxon>
        <taxon>Pezizomycotina</taxon>
        <taxon>Dothideomycetes</taxon>
        <taxon>Pleosporomycetidae</taxon>
        <taxon>Pleosporales</taxon>
        <taxon>Pleosporales incertae sedis</taxon>
        <taxon>Massariosphaeria</taxon>
    </lineage>
</organism>
<sequence>MADGPRIVLAIDYGTTYTGLAWAAQRGSLSPIALGDVKVFMKWPGKSGRLKVPSAYSYSRGRCSQWGYDIEPGSKTFIWTKLALTYGTPEEELKVLRDLMEGLDFMSGLKKSNGQAGLIDVPEHLTKSPEDVITDYLTKVSREWYRLISAEATHLLENIPLDIVMTHPVNWPYEAVNKTYRAVMAAFPKLMYGNVRDVYMTTEPEACALYTVTELLAEQHNTLIPGDCFVLCDAGGGTVDVASYVLESLSPLKMTRVGGLKGKRCGATCIDRAFLQWYSKKFKRSDIIDDDSSAGGHINLTETGRELLESFERHKTHFTGRETADIEVPEGFDDSSVISDSGVISLSTNDLVSIFSESVDGTLELLSKQIFEAKGAMHGGRRCHVSTIFLAGGLSENPYLVNKVKSFALENGSIAVKKAKDGWSAVVQGAVLTGAGTGATVPAPVQRIPRYYGVCMSEIYQDWKDGGADQLATDWYNGKQIVPDAITWLVRQGDVVLPGTNLERDFAVDCKFTSDMYKNGSSARITFVAARVDDWGHGAGPPTRLVQIDQKKNTVAHLDIPVTTFDIGELSKEHRAKGRGKYYTARINVKIRVSKKVKVDVEYKGKSVEAFDTLL</sequence>
<evidence type="ECO:0008006" key="3">
    <source>
        <dbReference type="Google" id="ProtNLM"/>
    </source>
</evidence>
<proteinExistence type="predicted"/>
<keyword evidence="2" id="KW-1185">Reference proteome</keyword>
<name>A0A7C8MCM9_9PLEO</name>
<comment type="caution">
    <text evidence="1">The sequence shown here is derived from an EMBL/GenBank/DDBJ whole genome shotgun (WGS) entry which is preliminary data.</text>
</comment>
<dbReference type="SUPFAM" id="SSF53067">
    <property type="entry name" value="Actin-like ATPase domain"/>
    <property type="match status" value="2"/>
</dbReference>
<dbReference type="AlphaFoldDB" id="A0A7C8MCM9"/>
<dbReference type="InterPro" id="IPR043129">
    <property type="entry name" value="ATPase_NBD"/>
</dbReference>
<gene>
    <name evidence="1" type="ORF">BDV95DRAFT_584773</name>
</gene>
<dbReference type="PANTHER" id="PTHR14187">
    <property type="entry name" value="ALPHA KINASE/ELONGATION FACTOR 2 KINASE"/>
    <property type="match status" value="1"/>
</dbReference>
<accession>A0A7C8MCM9</accession>
<evidence type="ECO:0000313" key="1">
    <source>
        <dbReference type="EMBL" id="KAF2866044.1"/>
    </source>
</evidence>
<dbReference type="EMBL" id="JAADJZ010000029">
    <property type="protein sequence ID" value="KAF2866044.1"/>
    <property type="molecule type" value="Genomic_DNA"/>
</dbReference>
<dbReference type="PANTHER" id="PTHR14187:SF82">
    <property type="entry name" value="FAMILY CHAPERONE, PUTATIVE (AFU_ORTHOLOGUE AFUA_7G08575)-RELATED"/>
    <property type="match status" value="1"/>
</dbReference>
<reference evidence="1 2" key="1">
    <citation type="submission" date="2020-01" db="EMBL/GenBank/DDBJ databases">
        <authorList>
            <consortium name="DOE Joint Genome Institute"/>
            <person name="Haridas S."/>
            <person name="Albert R."/>
            <person name="Binder M."/>
            <person name="Bloem J."/>
            <person name="Labutti K."/>
            <person name="Salamov A."/>
            <person name="Andreopoulos B."/>
            <person name="Baker S.E."/>
            <person name="Barry K."/>
            <person name="Bills G."/>
            <person name="Bluhm B.H."/>
            <person name="Cannon C."/>
            <person name="Castanera R."/>
            <person name="Culley D.E."/>
            <person name="Daum C."/>
            <person name="Ezra D."/>
            <person name="Gonzalez J.B."/>
            <person name="Henrissat B."/>
            <person name="Kuo A."/>
            <person name="Liang C."/>
            <person name="Lipzen A."/>
            <person name="Lutzoni F."/>
            <person name="Magnuson J."/>
            <person name="Mondo S."/>
            <person name="Nolan M."/>
            <person name="Ohm R."/>
            <person name="Pangilinan J."/>
            <person name="Park H.-J.H."/>
            <person name="Ramirez L."/>
            <person name="Alfaro M."/>
            <person name="Sun H."/>
            <person name="Tritt A."/>
            <person name="Yoshinaga Y."/>
            <person name="Zwiers L.-H.L."/>
            <person name="Turgeon B.G."/>
            <person name="Goodwin S.B."/>
            <person name="Spatafora J.W."/>
            <person name="Crous P.W."/>
            <person name="Grigoriev I.V."/>
        </authorList>
    </citation>
    <scope>NUCLEOTIDE SEQUENCE [LARGE SCALE GENOMIC DNA]</scope>
    <source>
        <strain evidence="1 2">CBS 611.86</strain>
    </source>
</reference>